<keyword evidence="2 5" id="KW-0812">Transmembrane</keyword>
<dbReference type="OrthoDB" id="5421146at2"/>
<evidence type="ECO:0008006" key="8">
    <source>
        <dbReference type="Google" id="ProtNLM"/>
    </source>
</evidence>
<comment type="caution">
    <text evidence="6">The sequence shown here is derived from an EMBL/GenBank/DDBJ whole genome shotgun (WGS) entry which is preliminary data.</text>
</comment>
<keyword evidence="4 5" id="KW-0472">Membrane</keyword>
<dbReference type="Proteomes" id="UP000612349">
    <property type="component" value="Unassembled WGS sequence"/>
</dbReference>
<feature type="transmembrane region" description="Helical" evidence="5">
    <location>
        <begin position="199"/>
        <end position="224"/>
    </location>
</feature>
<evidence type="ECO:0000256" key="1">
    <source>
        <dbReference type="ARBA" id="ARBA00004141"/>
    </source>
</evidence>
<organism evidence="6 7">
    <name type="scientific">Croceicoccus mobilis</name>
    <dbReference type="NCBI Taxonomy" id="1703339"/>
    <lineage>
        <taxon>Bacteria</taxon>
        <taxon>Pseudomonadati</taxon>
        <taxon>Pseudomonadota</taxon>
        <taxon>Alphaproteobacteria</taxon>
        <taxon>Sphingomonadales</taxon>
        <taxon>Erythrobacteraceae</taxon>
        <taxon>Croceicoccus</taxon>
    </lineage>
</organism>
<evidence type="ECO:0000256" key="2">
    <source>
        <dbReference type="ARBA" id="ARBA00022692"/>
    </source>
</evidence>
<feature type="transmembrane region" description="Helical" evidence="5">
    <location>
        <begin position="44"/>
        <end position="70"/>
    </location>
</feature>
<dbReference type="Pfam" id="PF07264">
    <property type="entry name" value="EI24"/>
    <property type="match status" value="1"/>
</dbReference>
<feature type="transmembrane region" description="Helical" evidence="5">
    <location>
        <begin position="146"/>
        <end position="179"/>
    </location>
</feature>
<reference evidence="6" key="1">
    <citation type="journal article" date="2014" name="Int. J. Syst. Evol. Microbiol.">
        <title>Complete genome sequence of Corynebacterium casei LMG S-19264T (=DSM 44701T), isolated from a smear-ripened cheese.</title>
        <authorList>
            <consortium name="US DOE Joint Genome Institute (JGI-PGF)"/>
            <person name="Walter F."/>
            <person name="Albersmeier A."/>
            <person name="Kalinowski J."/>
            <person name="Ruckert C."/>
        </authorList>
    </citation>
    <scope>NUCLEOTIDE SEQUENCE</scope>
    <source>
        <strain evidence="6">CGMCC 1.15360</strain>
    </source>
</reference>
<feature type="transmembrane region" description="Helical" evidence="5">
    <location>
        <begin position="76"/>
        <end position="97"/>
    </location>
</feature>
<evidence type="ECO:0000256" key="5">
    <source>
        <dbReference type="SAM" id="Phobius"/>
    </source>
</evidence>
<protein>
    <recommendedName>
        <fullName evidence="8">Cysteine biosynthesis protein</fullName>
    </recommendedName>
</protein>
<evidence type="ECO:0000256" key="3">
    <source>
        <dbReference type="ARBA" id="ARBA00022989"/>
    </source>
</evidence>
<evidence type="ECO:0000313" key="6">
    <source>
        <dbReference type="EMBL" id="GGD60498.1"/>
    </source>
</evidence>
<sequence length="248" mass="25879">MSQRTPPTGLKREALQSLSIPGAFALGALQLTDGRVIGLLVKSALVSLVLLALVGWGGFTAFEAAFAWVADSESTWVAGLGQLVAVVAAVLSAWLVWRIIAMAVLQFYADDVVSAVEARHYPAFTPRDVPLSEEIGAALRGMARTIIVNALVLPIALALIITGVGTAVLFITVNAFLLGRELQEMAWMRHPNDGTAAPLAAGARFLLGLGVVAMLAIPVVNLLAPFLGAAAATHLVHRAATRASSQEG</sequence>
<accession>A0A916YTB0</accession>
<proteinExistence type="predicted"/>
<dbReference type="AlphaFoldDB" id="A0A916YTB0"/>
<name>A0A916YTB0_9SPHN</name>
<evidence type="ECO:0000256" key="4">
    <source>
        <dbReference type="ARBA" id="ARBA00023136"/>
    </source>
</evidence>
<keyword evidence="3 5" id="KW-1133">Transmembrane helix</keyword>
<dbReference type="InterPro" id="IPR059112">
    <property type="entry name" value="CysZ/EI24"/>
</dbReference>
<dbReference type="RefSeq" id="WP_082922295.1">
    <property type="nucleotide sequence ID" value="NZ_BMIP01000001.1"/>
</dbReference>
<dbReference type="EMBL" id="BMIP01000001">
    <property type="protein sequence ID" value="GGD60498.1"/>
    <property type="molecule type" value="Genomic_DNA"/>
</dbReference>
<reference evidence="6" key="2">
    <citation type="submission" date="2020-09" db="EMBL/GenBank/DDBJ databases">
        <authorList>
            <person name="Sun Q."/>
            <person name="Zhou Y."/>
        </authorList>
    </citation>
    <scope>NUCLEOTIDE SEQUENCE</scope>
    <source>
        <strain evidence="6">CGMCC 1.15360</strain>
    </source>
</reference>
<keyword evidence="7" id="KW-1185">Reference proteome</keyword>
<evidence type="ECO:0000313" key="7">
    <source>
        <dbReference type="Proteomes" id="UP000612349"/>
    </source>
</evidence>
<comment type="subcellular location">
    <subcellularLocation>
        <location evidence="1">Membrane</location>
        <topology evidence="1">Multi-pass membrane protein</topology>
    </subcellularLocation>
</comment>
<gene>
    <name evidence="6" type="ORF">GCM10010990_07450</name>
</gene>